<feature type="compositionally biased region" description="Polar residues" evidence="1">
    <location>
        <begin position="68"/>
        <end position="77"/>
    </location>
</feature>
<dbReference type="AlphaFoldDB" id="A0A1G2LD39"/>
<dbReference type="STRING" id="1802280.A3B37_02610"/>
<dbReference type="Proteomes" id="UP000176705">
    <property type="component" value="Unassembled WGS sequence"/>
</dbReference>
<protein>
    <submittedName>
        <fullName evidence="2">Uncharacterized protein</fullName>
    </submittedName>
</protein>
<proteinExistence type="predicted"/>
<evidence type="ECO:0000256" key="1">
    <source>
        <dbReference type="SAM" id="MobiDB-lite"/>
    </source>
</evidence>
<evidence type="ECO:0000313" key="3">
    <source>
        <dbReference type="Proteomes" id="UP000176705"/>
    </source>
</evidence>
<name>A0A1G2LD39_9BACT</name>
<evidence type="ECO:0000313" key="2">
    <source>
        <dbReference type="EMBL" id="OHA08719.1"/>
    </source>
</evidence>
<sequence length="77" mass="8478">MPKAERYPRSVSHSTKKTKRTVAAKNGATFPRSRRPSGPPSIPQTSAGAARSARKQRIDPKKSHLKSTRTTPLLLSR</sequence>
<comment type="caution">
    <text evidence="2">The sequence shown here is derived from an EMBL/GenBank/DDBJ whole genome shotgun (WGS) entry which is preliminary data.</text>
</comment>
<accession>A0A1G2LD39</accession>
<organism evidence="2 3">
    <name type="scientific">Candidatus Sungbacteria bacterium RIFCSPLOWO2_01_FULL_59_16</name>
    <dbReference type="NCBI Taxonomy" id="1802280"/>
    <lineage>
        <taxon>Bacteria</taxon>
        <taxon>Candidatus Sungiibacteriota</taxon>
    </lineage>
</organism>
<gene>
    <name evidence="2" type="ORF">A3B37_02610</name>
</gene>
<dbReference type="EMBL" id="MHQS01000011">
    <property type="protein sequence ID" value="OHA08719.1"/>
    <property type="molecule type" value="Genomic_DNA"/>
</dbReference>
<reference evidence="2 3" key="1">
    <citation type="journal article" date="2016" name="Nat. Commun.">
        <title>Thousands of microbial genomes shed light on interconnected biogeochemical processes in an aquifer system.</title>
        <authorList>
            <person name="Anantharaman K."/>
            <person name="Brown C.T."/>
            <person name="Hug L.A."/>
            <person name="Sharon I."/>
            <person name="Castelle C.J."/>
            <person name="Probst A.J."/>
            <person name="Thomas B.C."/>
            <person name="Singh A."/>
            <person name="Wilkins M.J."/>
            <person name="Karaoz U."/>
            <person name="Brodie E.L."/>
            <person name="Williams K.H."/>
            <person name="Hubbard S.S."/>
            <person name="Banfield J.F."/>
        </authorList>
    </citation>
    <scope>NUCLEOTIDE SEQUENCE [LARGE SCALE GENOMIC DNA]</scope>
</reference>
<feature type="region of interest" description="Disordered" evidence="1">
    <location>
        <begin position="1"/>
        <end position="77"/>
    </location>
</feature>